<dbReference type="OrthoDB" id="9773014at2"/>
<evidence type="ECO:0000313" key="4">
    <source>
        <dbReference type="EMBL" id="QDT18356.1"/>
    </source>
</evidence>
<dbReference type="InterPro" id="IPR025297">
    <property type="entry name" value="DUF4159"/>
</dbReference>
<feature type="signal peptide" evidence="1">
    <location>
        <begin position="1"/>
        <end position="31"/>
    </location>
</feature>
<dbReference type="RefSeq" id="WP_145179805.1">
    <property type="nucleotide sequence ID" value="NZ_CP036266.1"/>
</dbReference>
<protein>
    <recommendedName>
        <fullName evidence="6">DUF4159 domain-containing protein</fullName>
    </recommendedName>
</protein>
<sequence precursor="true">MPDRFTAVRLFVLFLCVCLVAGGSLSVPVRAAEPVTRDVVLNSIEQARHYLLKQQQNDGSWQLTARPQQTLVLTSFTLHALLHAGMTPEAPEIQRGLKWLRQQDPVKTHEIALMLETLATAGEPQDLVLLKRFTEKLESGHSEGTNDGAWSFGNTEENYAHYAALGLYEAAQQGVAVKSATWQRAREHWLKRQRADGGWGSQNSQYSRGGITAAGIAYLVSTQHRLRAAQADLNAVGQPDCCGPPFRDEAVEAGCRWLGDHFTVTHNPSTDPLADGSVGYLYYLYCLERVGRLTGRRYFISSTGQQHDWYSEGAAYLVAHQNPITGAWKGAPVLLEDCEILATSYALHFLARGLTPILIGRLEWGTGTGADQSDLPGSAHNTPAAAWNLAQFTSRLQGWPKRLTWQSIDMQRAGPEDLGLAPVVVLDVADAGLLTEPQTRLLRDYLQQGGFLFAVGGCRSPSPDLAMQSLVARLYPEGETQLRKLDGSDPVYRSEFPLSDRQSGAPLVELWGAETGCRTAIIYAPEDLTCLWEKWSSVVRAERSAPFEKYLTRALQTGVNVCALAAGRTLIRELPRTASERKQTDAERVEHRLLNIARIRHSGEWDAAPRALQKLLQAMNQVSAVQVATKPRLLPLTDERLFAHPLLYLHGRYGFALDQGEQQKLRTYLKQGGVLFADACCGADEFDQSFRRLAKQLFPGQRLKRIPVDHELFSRNTGFELREVRFRHPIDLQTKTNEERVTRIAPEIEGIEIDGRLAVLYSRHDLSCAIEHGDRIACPGYVAEDAVKLGLNIVWYSLLQ</sequence>
<dbReference type="InterPro" id="IPR008930">
    <property type="entry name" value="Terpenoid_cyclase/PrenylTrfase"/>
</dbReference>
<dbReference type="SUPFAM" id="SSF48239">
    <property type="entry name" value="Terpenoid cyclases/Protein prenyltransferases"/>
    <property type="match status" value="1"/>
</dbReference>
<reference evidence="4 5" key="1">
    <citation type="submission" date="2019-02" db="EMBL/GenBank/DDBJ databases">
        <title>Deep-cultivation of Planctomycetes and their phenomic and genomic characterization uncovers novel biology.</title>
        <authorList>
            <person name="Wiegand S."/>
            <person name="Jogler M."/>
            <person name="Boedeker C."/>
            <person name="Pinto D."/>
            <person name="Vollmers J."/>
            <person name="Rivas-Marin E."/>
            <person name="Kohn T."/>
            <person name="Peeters S.H."/>
            <person name="Heuer A."/>
            <person name="Rast P."/>
            <person name="Oberbeckmann S."/>
            <person name="Bunk B."/>
            <person name="Jeske O."/>
            <person name="Meyerdierks A."/>
            <person name="Storesund J.E."/>
            <person name="Kallscheuer N."/>
            <person name="Luecker S."/>
            <person name="Lage O.M."/>
            <person name="Pohl T."/>
            <person name="Merkel B.J."/>
            <person name="Hornburger P."/>
            <person name="Mueller R.-W."/>
            <person name="Bruemmer F."/>
            <person name="Labrenz M."/>
            <person name="Spormann A.M."/>
            <person name="Op den Camp H."/>
            <person name="Overmann J."/>
            <person name="Amann R."/>
            <person name="Jetten M.S.M."/>
            <person name="Mascher T."/>
            <person name="Medema M.H."/>
            <person name="Devos D.P."/>
            <person name="Kaster A.-K."/>
            <person name="Ovreas L."/>
            <person name="Rohde M."/>
            <person name="Galperin M.Y."/>
            <person name="Jogler C."/>
        </authorList>
    </citation>
    <scope>NUCLEOTIDE SEQUENCE [LARGE SCALE GENOMIC DNA]</scope>
    <source>
        <strain evidence="4 5">HG66A1</strain>
    </source>
</reference>
<feature type="domain" description="DUF4159" evidence="3">
    <location>
        <begin position="380"/>
        <end position="562"/>
    </location>
</feature>
<dbReference type="AlphaFoldDB" id="A0A517PG45"/>
<gene>
    <name evidence="4" type="ORF">HG66A1_01150</name>
</gene>
<keyword evidence="1" id="KW-0732">Signal</keyword>
<accession>A0A517PG45</accession>
<evidence type="ECO:0000259" key="2">
    <source>
        <dbReference type="Pfam" id="PF13249"/>
    </source>
</evidence>
<dbReference type="Pfam" id="PF13709">
    <property type="entry name" value="DUF4159"/>
    <property type="match status" value="2"/>
</dbReference>
<evidence type="ECO:0000259" key="3">
    <source>
        <dbReference type="Pfam" id="PF13709"/>
    </source>
</evidence>
<dbReference type="Gene3D" id="1.50.10.20">
    <property type="match status" value="2"/>
</dbReference>
<dbReference type="EMBL" id="CP036266">
    <property type="protein sequence ID" value="QDT18356.1"/>
    <property type="molecule type" value="Genomic_DNA"/>
</dbReference>
<dbReference type="Proteomes" id="UP000320421">
    <property type="component" value="Chromosome"/>
</dbReference>
<proteinExistence type="predicted"/>
<name>A0A517PG45_9PLAN</name>
<dbReference type="Gene3D" id="3.40.50.12140">
    <property type="entry name" value="Domain of unknown function DUF4159"/>
    <property type="match status" value="2"/>
</dbReference>
<feature type="domain" description="Squalene cyclase N-terminal" evidence="2">
    <location>
        <begin position="44"/>
        <end position="108"/>
    </location>
</feature>
<dbReference type="InterPro" id="IPR032697">
    <property type="entry name" value="SQ_cyclase_N"/>
</dbReference>
<feature type="domain" description="DUF4159" evidence="3">
    <location>
        <begin position="596"/>
        <end position="798"/>
    </location>
</feature>
<evidence type="ECO:0008006" key="6">
    <source>
        <dbReference type="Google" id="ProtNLM"/>
    </source>
</evidence>
<evidence type="ECO:0000256" key="1">
    <source>
        <dbReference type="SAM" id="SignalP"/>
    </source>
</evidence>
<organism evidence="4 5">
    <name type="scientific">Gimesia chilikensis</name>
    <dbReference type="NCBI Taxonomy" id="2605989"/>
    <lineage>
        <taxon>Bacteria</taxon>
        <taxon>Pseudomonadati</taxon>
        <taxon>Planctomycetota</taxon>
        <taxon>Planctomycetia</taxon>
        <taxon>Planctomycetales</taxon>
        <taxon>Planctomycetaceae</taxon>
        <taxon>Gimesia</taxon>
    </lineage>
</organism>
<dbReference type="Pfam" id="PF13249">
    <property type="entry name" value="SQHop_cyclase_N"/>
    <property type="match status" value="1"/>
</dbReference>
<dbReference type="CDD" id="cd00688">
    <property type="entry name" value="ISOPREN_C2_like"/>
    <property type="match status" value="1"/>
</dbReference>
<feature type="chain" id="PRO_5021982143" description="DUF4159 domain-containing protein" evidence="1">
    <location>
        <begin position="32"/>
        <end position="800"/>
    </location>
</feature>
<evidence type="ECO:0000313" key="5">
    <source>
        <dbReference type="Proteomes" id="UP000320421"/>
    </source>
</evidence>
<keyword evidence="5" id="KW-1185">Reference proteome</keyword>